<evidence type="ECO:0000256" key="1">
    <source>
        <dbReference type="SAM" id="MobiDB-lite"/>
    </source>
</evidence>
<dbReference type="EMBL" id="NBNE01000402">
    <property type="protein sequence ID" value="OWZ19771.1"/>
    <property type="molecule type" value="Genomic_DNA"/>
</dbReference>
<dbReference type="SUPFAM" id="SSF53098">
    <property type="entry name" value="Ribonuclease H-like"/>
    <property type="match status" value="1"/>
</dbReference>
<feature type="region of interest" description="Disordered" evidence="1">
    <location>
        <begin position="137"/>
        <end position="193"/>
    </location>
</feature>
<evidence type="ECO:0000259" key="2">
    <source>
        <dbReference type="Pfam" id="PF05699"/>
    </source>
</evidence>
<proteinExistence type="predicted"/>
<keyword evidence="4" id="KW-1185">Reference proteome</keyword>
<dbReference type="GO" id="GO:0005634">
    <property type="term" value="C:nucleus"/>
    <property type="evidence" value="ECO:0007669"/>
    <property type="project" value="TreeGrafter"/>
</dbReference>
<feature type="domain" description="HAT C-terminal dimerisation" evidence="2">
    <location>
        <begin position="838"/>
        <end position="867"/>
    </location>
</feature>
<feature type="region of interest" description="Disordered" evidence="1">
    <location>
        <begin position="755"/>
        <end position="784"/>
    </location>
</feature>
<dbReference type="GO" id="GO:0006357">
    <property type="term" value="P:regulation of transcription by RNA polymerase II"/>
    <property type="evidence" value="ECO:0007669"/>
    <property type="project" value="TreeGrafter"/>
</dbReference>
<name>A0A225WQ49_9STRA</name>
<dbReference type="OrthoDB" id="1607513at2759"/>
<dbReference type="GO" id="GO:0046983">
    <property type="term" value="F:protein dimerization activity"/>
    <property type="evidence" value="ECO:0007669"/>
    <property type="project" value="InterPro"/>
</dbReference>
<organism evidence="3 4">
    <name type="scientific">Phytophthora megakarya</name>
    <dbReference type="NCBI Taxonomy" id="4795"/>
    <lineage>
        <taxon>Eukaryota</taxon>
        <taxon>Sar</taxon>
        <taxon>Stramenopiles</taxon>
        <taxon>Oomycota</taxon>
        <taxon>Peronosporomycetes</taxon>
        <taxon>Peronosporales</taxon>
        <taxon>Peronosporaceae</taxon>
        <taxon>Phytophthora</taxon>
    </lineage>
</organism>
<evidence type="ECO:0000313" key="3">
    <source>
        <dbReference type="EMBL" id="OWZ19771.1"/>
    </source>
</evidence>
<evidence type="ECO:0000313" key="4">
    <source>
        <dbReference type="Proteomes" id="UP000198211"/>
    </source>
</evidence>
<dbReference type="Pfam" id="PF05699">
    <property type="entry name" value="Dimer_Tnp_hAT"/>
    <property type="match status" value="1"/>
</dbReference>
<feature type="compositionally biased region" description="Basic residues" evidence="1">
    <location>
        <begin position="150"/>
        <end position="161"/>
    </location>
</feature>
<feature type="compositionally biased region" description="Polar residues" evidence="1">
    <location>
        <begin position="164"/>
        <end position="177"/>
    </location>
</feature>
<dbReference type="InterPro" id="IPR008906">
    <property type="entry name" value="HATC_C_dom"/>
</dbReference>
<feature type="region of interest" description="Disordered" evidence="1">
    <location>
        <begin position="38"/>
        <end position="65"/>
    </location>
</feature>
<dbReference type="PANTHER" id="PTHR46169">
    <property type="entry name" value="DNA REPLICATION-RELATED ELEMENT FACTOR, ISOFORM A"/>
    <property type="match status" value="1"/>
</dbReference>
<gene>
    <name evidence="3" type="ORF">PHMEG_0005929</name>
</gene>
<protein>
    <recommendedName>
        <fullName evidence="2">HAT C-terminal dimerisation domain-containing protein</fullName>
    </recommendedName>
</protein>
<dbReference type="InterPro" id="IPR052717">
    <property type="entry name" value="Vacuolar_transposase_reg"/>
</dbReference>
<dbReference type="AlphaFoldDB" id="A0A225WQ49"/>
<reference evidence="4" key="1">
    <citation type="submission" date="2017-03" db="EMBL/GenBank/DDBJ databases">
        <title>Phytopthora megakarya and P. palmivora, two closely related causual agents of cacao black pod achieved similar genome size and gene model numbers by different mechanisms.</title>
        <authorList>
            <person name="Ali S."/>
            <person name="Shao J."/>
            <person name="Larry D.J."/>
            <person name="Kronmiller B."/>
            <person name="Shen D."/>
            <person name="Strem M.D."/>
            <person name="Melnick R.L."/>
            <person name="Guiltinan M.J."/>
            <person name="Tyler B.M."/>
            <person name="Meinhardt L.W."/>
            <person name="Bailey B.A."/>
        </authorList>
    </citation>
    <scope>NUCLEOTIDE SEQUENCE [LARGE SCALE GENOMIC DNA]</scope>
    <source>
        <strain evidence="4">zdho120</strain>
    </source>
</reference>
<feature type="compositionally biased region" description="Polar residues" evidence="1">
    <location>
        <begin position="50"/>
        <end position="59"/>
    </location>
</feature>
<dbReference type="PANTHER" id="PTHR46169:SF29">
    <property type="entry name" value="DNA REPLICATION-RELATED ELEMENT FACTOR, ISOFORM A"/>
    <property type="match status" value="1"/>
</dbReference>
<accession>A0A225WQ49</accession>
<dbReference type="InterPro" id="IPR012337">
    <property type="entry name" value="RNaseH-like_sf"/>
</dbReference>
<comment type="caution">
    <text evidence="3">The sequence shown here is derived from an EMBL/GenBank/DDBJ whole genome shotgun (WGS) entry which is preliminary data.</text>
</comment>
<dbReference type="Proteomes" id="UP000198211">
    <property type="component" value="Unassembled WGS sequence"/>
</dbReference>
<sequence>MSSSTSEHIIACDQDADMTLEAAIEASKDDDEALALLSNTEHPTGASDCPTRSTATSSRAPPGPKAKVNNVSAVYRWYEVEGNFSHKKREESSIAKCKLCRQQGKLERKTCVRFSKSVTSNLWRHLKENHPDVYEKHAGEKKSVQMHRVVGVKKQGRKKKVQTPDATTGAEVSTQLQPPTETRPPRKKTKKGEQFTNVLMDYSVPTGKFNPEKVRGAMGYLCLYEMLPFELCSSPAFRSLLMECSGGVGGYVNESNSLTMIAKEVAFGYAKKMAAEVKVRTVMQMKMTDFSHLMISEWRSSSYAGGNGSSVTASALSAGCSTPGNEMVFLALFAVGLDQEFNPFRRCLHVVSIGNCRAEYMNSVAAMLVGDKELKKAMERVVPCRYMPEILAVESPCNAYQSFCMDQKLHALESVPMVLQNIMLFTINGVHVSGSYCLGKRVLPEADTGSMRFRNWRLDKGEYIESSTGAVTTDSSTDAVYGSSVVEIASSILEELPTSLTGHTYLDLINKILYLLAHFKQSPRSRMVLRRLAIEQGTISSDSYERLFIDRLREAAISVSGIHSALSLANDMMSTLKQYFLVHKDSASDFSKLVQLASLSRYEWSRVRFLTVILKPFAEATAKLDGEQYVASSLIVPSVFTLIEKLRESHPVNIRFSNESSSRKSDVEAMEDLPEDIEALRDLAFENLSACFGYLFSAPESSWSMEKCQTFNLLWSATILDPRTRSFIIKGTLPQHDFWEIIKTEAANIAGTKLMDEEDGNDFGESSTTLDEDNDHLDGNGEEKTTDLWDDLQANLASCAQEEMLLSSTKSSLEITKSSNLLEVEVSFFQEEGRIALRANPLEWWQSMRMKYPFLARLARYVLSIPCNVKVDDNPVLCGGDLVKCGPSQMTMVELCDLLAASMNLRTEKNSQFAAASKQMWSTV</sequence>